<dbReference type="RefSeq" id="WP_353070705.1">
    <property type="nucleotide sequence ID" value="NZ_CP132937.1"/>
</dbReference>
<keyword evidence="2" id="KW-0614">Plasmid</keyword>
<reference evidence="2" key="2">
    <citation type="journal article" date="2024" name="Environ. Microbiol.">
        <title>Genome analysis and description of Tunturibacter gen. nov. expands the diversity of Terriglobia in tundra soils.</title>
        <authorList>
            <person name="Messyasz A."/>
            <person name="Mannisto M.K."/>
            <person name="Kerkhof L.J."/>
            <person name="Haggblom M.M."/>
        </authorList>
    </citation>
    <scope>NUCLEOTIDE SEQUENCE</scope>
    <source>
        <strain evidence="2">M8UP39</strain>
    </source>
</reference>
<name>A0AAU7YUC6_9BACT</name>
<feature type="region of interest" description="Disordered" evidence="1">
    <location>
        <begin position="37"/>
        <end position="58"/>
    </location>
</feature>
<dbReference type="AlphaFoldDB" id="A0AAU7YUC6"/>
<dbReference type="EMBL" id="CP132937">
    <property type="protein sequence ID" value="XCB20257.1"/>
    <property type="molecule type" value="Genomic_DNA"/>
</dbReference>
<accession>A0AAU7YUC6</accession>
<sequence length="146" mass="15683">MSIRIKYASNAVSVMAVLAVFSGLALNAIRSDGQMPFLSSQSPSQRDASQQAQGKQETWTGEITTAMCKGTRSSMGHDCILNCVKAGEKLVLLTKGRVEDISNQDFSDLKEHAGHHVKLTGYLAPDGKSITVTRIEMTNTASSSHP</sequence>
<protein>
    <recommendedName>
        <fullName evidence="3">DUF5666 domain-containing protein</fullName>
    </recommendedName>
</protein>
<dbReference type="KEGG" id="tgi:RBB81_00085"/>
<organism evidence="2">
    <name type="scientific">Tunturiibacter gelidiferens</name>
    <dbReference type="NCBI Taxonomy" id="3069689"/>
    <lineage>
        <taxon>Bacteria</taxon>
        <taxon>Pseudomonadati</taxon>
        <taxon>Acidobacteriota</taxon>
        <taxon>Terriglobia</taxon>
        <taxon>Terriglobales</taxon>
        <taxon>Acidobacteriaceae</taxon>
        <taxon>Tunturiibacter</taxon>
    </lineage>
</organism>
<gene>
    <name evidence="2" type="ORF">RBB81_00085</name>
</gene>
<evidence type="ECO:0000313" key="2">
    <source>
        <dbReference type="EMBL" id="XCB20257.1"/>
    </source>
</evidence>
<evidence type="ECO:0000256" key="1">
    <source>
        <dbReference type="SAM" id="MobiDB-lite"/>
    </source>
</evidence>
<reference evidence="2" key="1">
    <citation type="submission" date="2023-08" db="EMBL/GenBank/DDBJ databases">
        <authorList>
            <person name="Messyasz A."/>
            <person name="Mannisto M.K."/>
            <person name="Kerkhof L.J."/>
            <person name="Haggblom M."/>
        </authorList>
    </citation>
    <scope>NUCLEOTIDE SEQUENCE</scope>
    <source>
        <strain evidence="2">M8UP39</strain>
        <plasmid evidence="2">unnamed</plasmid>
    </source>
</reference>
<geneLocation type="plasmid" evidence="2">
    <name>unnamed</name>
</geneLocation>
<evidence type="ECO:0008006" key="3">
    <source>
        <dbReference type="Google" id="ProtNLM"/>
    </source>
</evidence>
<proteinExistence type="predicted"/>